<feature type="transmembrane region" description="Helical" evidence="1">
    <location>
        <begin position="89"/>
        <end position="106"/>
    </location>
</feature>
<gene>
    <name evidence="2" type="ORF">LP52_23115</name>
</gene>
<keyword evidence="1" id="KW-1133">Transmembrane helix</keyword>
<dbReference type="Proteomes" id="UP000031675">
    <property type="component" value="Unassembled WGS sequence"/>
</dbReference>
<dbReference type="AlphaFoldDB" id="A0A0C2JCU0"/>
<dbReference type="OrthoDB" id="3854538at2"/>
<keyword evidence="1" id="KW-0472">Membrane</keyword>
<name>A0A0C2JCU0_9ACTN</name>
<protein>
    <recommendedName>
        <fullName evidence="4">Integral membrane protein</fullName>
    </recommendedName>
</protein>
<sequence length="108" mass="11653">MRASRDLGADYDDAIADAIVDRLDHTVDERVGRRLAEAGIDTRTQGKAPAKSSDEQWSDPRLIMGLLAMCFVIPLTAIGGSYMGATGVVLAWAGTLVFYLISVIGIRR</sequence>
<evidence type="ECO:0000313" key="2">
    <source>
        <dbReference type="EMBL" id="KIH96765.1"/>
    </source>
</evidence>
<proteinExistence type="predicted"/>
<evidence type="ECO:0000313" key="3">
    <source>
        <dbReference type="Proteomes" id="UP000031675"/>
    </source>
</evidence>
<dbReference type="EMBL" id="JROO01000049">
    <property type="protein sequence ID" value="KIH96765.1"/>
    <property type="molecule type" value="Genomic_DNA"/>
</dbReference>
<feature type="transmembrane region" description="Helical" evidence="1">
    <location>
        <begin position="62"/>
        <end position="83"/>
    </location>
</feature>
<keyword evidence="3" id="KW-1185">Reference proteome</keyword>
<comment type="caution">
    <text evidence="2">The sequence shown here is derived from an EMBL/GenBank/DDBJ whole genome shotgun (WGS) entry which is preliminary data.</text>
</comment>
<evidence type="ECO:0000256" key="1">
    <source>
        <dbReference type="SAM" id="Phobius"/>
    </source>
</evidence>
<accession>A0A0C2JCU0</accession>
<organism evidence="2 3">
    <name type="scientific">Streptomonospora alba</name>
    <dbReference type="NCBI Taxonomy" id="183763"/>
    <lineage>
        <taxon>Bacteria</taxon>
        <taxon>Bacillati</taxon>
        <taxon>Actinomycetota</taxon>
        <taxon>Actinomycetes</taxon>
        <taxon>Streptosporangiales</taxon>
        <taxon>Nocardiopsidaceae</taxon>
        <taxon>Streptomonospora</taxon>
    </lineage>
</organism>
<reference evidence="3" key="1">
    <citation type="journal article" date="2015" name="Chem. Biol.">
        <title>Structure, bioactivity, and resistance mechanism of streptomonomicin, an unusual lasso Peptide from an understudied halophilic actinomycete.</title>
        <authorList>
            <person name="Metelev M."/>
            <person name="Tietz J.I."/>
            <person name="Melby J.O."/>
            <person name="Blair P.M."/>
            <person name="Zhu L."/>
            <person name="Livnat I."/>
            <person name="Severinov K."/>
            <person name="Mitchell D.A."/>
        </authorList>
    </citation>
    <scope>NUCLEOTIDE SEQUENCE [LARGE SCALE GENOMIC DNA]</scope>
    <source>
        <strain evidence="3">YIM 90003</strain>
    </source>
</reference>
<evidence type="ECO:0008006" key="4">
    <source>
        <dbReference type="Google" id="ProtNLM"/>
    </source>
</evidence>
<keyword evidence="1" id="KW-0812">Transmembrane</keyword>